<keyword evidence="8" id="KW-0479">Metal-binding</keyword>
<dbReference type="PRINTS" id="PR00368">
    <property type="entry name" value="FADPNR"/>
</dbReference>
<dbReference type="Gene3D" id="3.30.390.30">
    <property type="match status" value="1"/>
</dbReference>
<evidence type="ECO:0000259" key="18">
    <source>
        <dbReference type="Pfam" id="PF02852"/>
    </source>
</evidence>
<keyword evidence="7 17" id="KW-0285">Flavoprotein</keyword>
<dbReference type="Pfam" id="PF02852">
    <property type="entry name" value="Pyr_redox_dim"/>
    <property type="match status" value="1"/>
</dbReference>
<gene>
    <name evidence="20" type="primary">merA</name>
    <name evidence="20" type="ORF">OdinLCB4_006835</name>
</gene>
<evidence type="ECO:0000256" key="1">
    <source>
        <dbReference type="ARBA" id="ARBA00001974"/>
    </source>
</evidence>
<name>A0AAF0IBA3_ODILC</name>
<evidence type="ECO:0000256" key="16">
    <source>
        <dbReference type="ARBA" id="ARBA00048984"/>
    </source>
</evidence>
<keyword evidence="10" id="KW-0521">NADP</keyword>
<dbReference type="FunFam" id="3.30.390.30:FF:000001">
    <property type="entry name" value="Dihydrolipoyl dehydrogenase"/>
    <property type="match status" value="1"/>
</dbReference>
<dbReference type="GO" id="GO:0050660">
    <property type="term" value="F:flavin adenine dinucleotide binding"/>
    <property type="evidence" value="ECO:0007669"/>
    <property type="project" value="InterPro"/>
</dbReference>
<sequence length="465" mass="51058">MKKYDLIILGGGSAGFAAAIEASNLSKKTALVEKGLLGGTCVNVGCVPSKYLLHVSQEYYLLKNKLLPEVHCENVFTDFSNVIERKNLLVESLRKTKYIEVLENLPGVTYIKGEAEFASKNTVKVDEKILKADKILISTGSTPNIPGFKGLDKIKYLTSVEALDLRHLPDSIIIIGGRALALEFAQIFSHLGSNVTILQRSERLLPRDEPEISSAVEKYLTEEGVVIQTGVKILEVSEKQGLKRVECSVKEERKVFEAEQLLMATGRRPNTESLKLGKAGVETVNGFIKINEYLQTTNPNIYAAGDCATSIMLETLAAKMGYTAIRNAFENANLTIDYKQVPSVVFTNPQVARVGYTEKEYVEKTGRCACRVIPISILPKAHIIGDLRGLIKMVIDPQTTQIVGVHIISPLAAEMIHEATLAVKNKLTISDLTDTVHVFPTFTEAVKLAAQSFTRDVSKLSCCVE</sequence>
<evidence type="ECO:0000256" key="4">
    <source>
        <dbReference type="ARBA" id="ARBA00012661"/>
    </source>
</evidence>
<comment type="subunit">
    <text evidence="3">Homodimer.</text>
</comment>
<dbReference type="GO" id="GO:0045340">
    <property type="term" value="F:mercury ion binding"/>
    <property type="evidence" value="ECO:0007669"/>
    <property type="project" value="InterPro"/>
</dbReference>
<dbReference type="NCBIfam" id="TIGR02053">
    <property type="entry name" value="MerA"/>
    <property type="match status" value="1"/>
</dbReference>
<dbReference type="GO" id="GO:0050787">
    <property type="term" value="P:detoxification of mercury ion"/>
    <property type="evidence" value="ECO:0007669"/>
    <property type="project" value="InterPro"/>
</dbReference>
<evidence type="ECO:0000256" key="12">
    <source>
        <dbReference type="ARBA" id="ARBA00023002"/>
    </source>
</evidence>
<dbReference type="Gene3D" id="3.50.50.60">
    <property type="entry name" value="FAD/NAD(P)-binding domain"/>
    <property type="match status" value="2"/>
</dbReference>
<dbReference type="InterPro" id="IPR012999">
    <property type="entry name" value="Pyr_OxRdtase_I_AS"/>
</dbReference>
<evidence type="ECO:0000256" key="6">
    <source>
        <dbReference type="ARBA" id="ARBA00022466"/>
    </source>
</evidence>
<keyword evidence="12 17" id="KW-0560">Oxidoreductase</keyword>
<dbReference type="PANTHER" id="PTHR43014">
    <property type="entry name" value="MERCURIC REDUCTASE"/>
    <property type="match status" value="1"/>
</dbReference>
<dbReference type="GO" id="GO:0003955">
    <property type="term" value="F:NAD(P)H dehydrogenase (quinone) activity"/>
    <property type="evidence" value="ECO:0007669"/>
    <property type="project" value="TreeGrafter"/>
</dbReference>
<evidence type="ECO:0000259" key="19">
    <source>
        <dbReference type="Pfam" id="PF07992"/>
    </source>
</evidence>
<keyword evidence="13" id="KW-1015">Disulfide bond</keyword>
<evidence type="ECO:0000256" key="15">
    <source>
        <dbReference type="ARBA" id="ARBA00031725"/>
    </source>
</evidence>
<evidence type="ECO:0000313" key="20">
    <source>
        <dbReference type="EMBL" id="WEU40179.1"/>
    </source>
</evidence>
<reference evidence="20" key="2">
    <citation type="journal article" date="2022" name="Nat. Microbiol.">
        <title>A closed Candidatus Odinarchaeum chromosome exposes Asgard archaeal viruses.</title>
        <authorList>
            <person name="Tamarit D."/>
            <person name="Caceres E.F."/>
            <person name="Krupovic M."/>
            <person name="Nijland R."/>
            <person name="Eme L."/>
            <person name="Robinson N.P."/>
            <person name="Ettema T.J.G."/>
        </authorList>
    </citation>
    <scope>NUCLEOTIDE SEQUENCE</scope>
    <source>
        <strain evidence="20">LCB_4</strain>
    </source>
</reference>
<dbReference type="PRINTS" id="PR00411">
    <property type="entry name" value="PNDRDTASEI"/>
</dbReference>
<keyword evidence="11" id="KW-0476">Mercury</keyword>
<dbReference type="InterPro" id="IPR004099">
    <property type="entry name" value="Pyr_nucl-diS_OxRdtase_dimer"/>
</dbReference>
<dbReference type="EC" id="1.16.1.1" evidence="4"/>
<dbReference type="SUPFAM" id="SSF51905">
    <property type="entry name" value="FAD/NAD(P)-binding domain"/>
    <property type="match status" value="1"/>
</dbReference>
<dbReference type="GO" id="GO:0050661">
    <property type="term" value="F:NADP binding"/>
    <property type="evidence" value="ECO:0007669"/>
    <property type="project" value="InterPro"/>
</dbReference>
<dbReference type="InterPro" id="IPR021179">
    <property type="entry name" value="Mercury_reductase_MerA"/>
</dbReference>
<evidence type="ECO:0000256" key="3">
    <source>
        <dbReference type="ARBA" id="ARBA00011738"/>
    </source>
</evidence>
<accession>A0AAF0IBA3</accession>
<dbReference type="InterPro" id="IPR001100">
    <property type="entry name" value="Pyr_nuc-diS_OxRdtase"/>
</dbReference>
<dbReference type="PANTHER" id="PTHR43014:SF4">
    <property type="entry name" value="PYRIDINE NUCLEOTIDE-DISULFIDE OXIDOREDUCTASE RCLA-RELATED"/>
    <property type="match status" value="1"/>
</dbReference>
<dbReference type="GO" id="GO:0016152">
    <property type="term" value="F:mercury (II) reductase (NADP+) activity"/>
    <property type="evidence" value="ECO:0007669"/>
    <property type="project" value="UniProtKB-EC"/>
</dbReference>
<dbReference type="PIRSF" id="PIRSF000350">
    <property type="entry name" value="Mercury_reductase_MerA"/>
    <property type="match status" value="1"/>
</dbReference>
<comment type="cofactor">
    <cofactor evidence="1">
        <name>FAD</name>
        <dbReference type="ChEBI" id="CHEBI:57692"/>
    </cofactor>
</comment>
<dbReference type="AlphaFoldDB" id="A0AAF0IBA3"/>
<dbReference type="Pfam" id="PF07992">
    <property type="entry name" value="Pyr_redox_2"/>
    <property type="match status" value="1"/>
</dbReference>
<evidence type="ECO:0000256" key="2">
    <source>
        <dbReference type="ARBA" id="ARBA00007532"/>
    </source>
</evidence>
<evidence type="ECO:0000256" key="5">
    <source>
        <dbReference type="ARBA" id="ARBA00014791"/>
    </source>
</evidence>
<evidence type="ECO:0000256" key="10">
    <source>
        <dbReference type="ARBA" id="ARBA00022857"/>
    </source>
</evidence>
<evidence type="ECO:0000256" key="17">
    <source>
        <dbReference type="RuleBase" id="RU003691"/>
    </source>
</evidence>
<dbReference type="InterPro" id="IPR023753">
    <property type="entry name" value="FAD/NAD-binding_dom"/>
</dbReference>
<keyword evidence="9 17" id="KW-0274">FAD</keyword>
<keyword evidence="6" id="KW-0475">Mercuric resistance</keyword>
<feature type="domain" description="FAD/NAD(P)-binding" evidence="19">
    <location>
        <begin position="4"/>
        <end position="321"/>
    </location>
</feature>
<dbReference type="GO" id="GO:0016668">
    <property type="term" value="F:oxidoreductase activity, acting on a sulfur group of donors, NAD(P) as acceptor"/>
    <property type="evidence" value="ECO:0007669"/>
    <property type="project" value="InterPro"/>
</dbReference>
<evidence type="ECO:0000256" key="7">
    <source>
        <dbReference type="ARBA" id="ARBA00022630"/>
    </source>
</evidence>
<evidence type="ECO:0000256" key="14">
    <source>
        <dbReference type="ARBA" id="ARBA00023284"/>
    </source>
</evidence>
<dbReference type="SUPFAM" id="SSF55424">
    <property type="entry name" value="FAD/NAD-linked reductases, dimerisation (C-terminal) domain"/>
    <property type="match status" value="1"/>
</dbReference>
<evidence type="ECO:0000256" key="9">
    <source>
        <dbReference type="ARBA" id="ARBA00022827"/>
    </source>
</evidence>
<comment type="similarity">
    <text evidence="2 17">Belongs to the class-I pyridine nucleotide-disulfide oxidoreductase family.</text>
</comment>
<proteinExistence type="inferred from homology"/>
<dbReference type="InterPro" id="IPR016156">
    <property type="entry name" value="FAD/NAD-linked_Rdtase_dimer_sf"/>
</dbReference>
<evidence type="ECO:0000256" key="11">
    <source>
        <dbReference type="ARBA" id="ARBA00022914"/>
    </source>
</evidence>
<evidence type="ECO:0000313" key="21">
    <source>
        <dbReference type="Proteomes" id="UP000186851"/>
    </source>
</evidence>
<comment type="catalytic activity">
    <reaction evidence="16">
        <text>Hg + NADP(+) + H(+) = Hg(2+) + NADPH</text>
        <dbReference type="Rhea" id="RHEA:23856"/>
        <dbReference type="ChEBI" id="CHEBI:15378"/>
        <dbReference type="ChEBI" id="CHEBI:16170"/>
        <dbReference type="ChEBI" id="CHEBI:16793"/>
        <dbReference type="ChEBI" id="CHEBI:57783"/>
        <dbReference type="ChEBI" id="CHEBI:58349"/>
        <dbReference type="EC" id="1.16.1.1"/>
    </reaction>
</comment>
<protein>
    <recommendedName>
        <fullName evidence="5">Mercuric reductase</fullName>
        <ecNumber evidence="4">1.16.1.1</ecNumber>
    </recommendedName>
    <alternativeName>
        <fullName evidence="15">Hg(II) reductase</fullName>
    </alternativeName>
</protein>
<dbReference type="Proteomes" id="UP000186851">
    <property type="component" value="Chromosome"/>
</dbReference>
<evidence type="ECO:0000256" key="13">
    <source>
        <dbReference type="ARBA" id="ARBA00023157"/>
    </source>
</evidence>
<reference evidence="20" key="1">
    <citation type="journal article" date="2017" name="Nature">
        <title>Asgard archaea illuminate the origin of eukaryotic cellular complexity.</title>
        <authorList>
            <person name="Zaremba-Niedzwiedzka K."/>
            <person name="Caceres E.F."/>
            <person name="Saw J.H."/>
            <person name="Backstrom D."/>
            <person name="Juzokaite L."/>
            <person name="Vancaester E."/>
            <person name="Seitz K.W."/>
            <person name="Anantharaman K."/>
            <person name="Starnawski P."/>
            <person name="Kjeldsen K.U."/>
            <person name="Scott M.B."/>
            <person name="Nunoura T."/>
            <person name="Banfield J.F."/>
            <person name="Schramm A."/>
            <person name="Baker B.J."/>
            <person name="Spang A."/>
            <person name="Ettema T.J.G."/>
        </authorList>
    </citation>
    <scope>NUCLEOTIDE SEQUENCE</scope>
    <source>
        <strain evidence="20">LCB_4</strain>
    </source>
</reference>
<organism evidence="20 21">
    <name type="scientific">Odinarchaeota yellowstonii (strain LCB_4)</name>
    <dbReference type="NCBI Taxonomy" id="1841599"/>
    <lineage>
        <taxon>Archaea</taxon>
        <taxon>Promethearchaeati</taxon>
        <taxon>Candidatus Odinarchaeota</taxon>
        <taxon>Candidatus Odinarchaeia</taxon>
        <taxon>Candidatus Odinarchaeales</taxon>
        <taxon>Candidatus Odinarchaeaceae</taxon>
        <taxon>Candidatus Odinarchaeum</taxon>
    </lineage>
</organism>
<evidence type="ECO:0000256" key="8">
    <source>
        <dbReference type="ARBA" id="ARBA00022723"/>
    </source>
</evidence>
<dbReference type="PROSITE" id="PS00076">
    <property type="entry name" value="PYRIDINE_REDOX_1"/>
    <property type="match status" value="1"/>
</dbReference>
<dbReference type="EMBL" id="CP091871">
    <property type="protein sequence ID" value="WEU40179.1"/>
    <property type="molecule type" value="Genomic_DNA"/>
</dbReference>
<dbReference type="KEGG" id="oyw:OdinLCB4_006835"/>
<keyword evidence="14 17" id="KW-0676">Redox-active center</keyword>
<dbReference type="InterPro" id="IPR036188">
    <property type="entry name" value="FAD/NAD-bd_sf"/>
</dbReference>
<feature type="domain" description="Pyridine nucleotide-disulphide oxidoreductase dimerisation" evidence="18">
    <location>
        <begin position="341"/>
        <end position="449"/>
    </location>
</feature>